<proteinExistence type="predicted"/>
<evidence type="ECO:0000313" key="1">
    <source>
        <dbReference type="EMBL" id="AOM81717.1"/>
    </source>
</evidence>
<dbReference type="STRING" id="632773.BBEV_0323"/>
<dbReference type="EMBL" id="CP012502">
    <property type="protein sequence ID" value="AOM81717.1"/>
    <property type="molecule type" value="Genomic_DNA"/>
</dbReference>
<protein>
    <submittedName>
        <fullName evidence="1">Insertion Element Protein</fullName>
    </submittedName>
</protein>
<reference evidence="1 2" key="1">
    <citation type="submission" date="2015-08" db="EMBL/GenBank/DDBJ databases">
        <title>The complete genome sequence of Bacillus beveridgei MLTeJB.</title>
        <authorList>
            <person name="Hanson T.E."/>
            <person name="Mesa C."/>
            <person name="Basesman S.M."/>
            <person name="Oremland R.S."/>
        </authorList>
    </citation>
    <scope>NUCLEOTIDE SEQUENCE [LARGE SCALE GENOMIC DNA]</scope>
    <source>
        <strain evidence="1 2">MLTeJB</strain>
    </source>
</reference>
<evidence type="ECO:0000313" key="2">
    <source>
        <dbReference type="Proteomes" id="UP000094463"/>
    </source>
</evidence>
<name>A0A1D7QRS5_9BACI</name>
<dbReference type="KEGG" id="bbev:BBEV_0323"/>
<keyword evidence="2" id="KW-1185">Reference proteome</keyword>
<organism evidence="1 2">
    <name type="scientific">Salisediminibacterium beveridgei</name>
    <dbReference type="NCBI Taxonomy" id="632773"/>
    <lineage>
        <taxon>Bacteria</taxon>
        <taxon>Bacillati</taxon>
        <taxon>Bacillota</taxon>
        <taxon>Bacilli</taxon>
        <taxon>Bacillales</taxon>
        <taxon>Bacillaceae</taxon>
        <taxon>Salisediminibacterium</taxon>
    </lineage>
</organism>
<sequence>MNGDVTHITLFYWRHKLLTALKQMEISNFQGIVEMDETYFLYSEKGQGKIHHRKPRKRGGFSKKRGVRNEKVCVLVTRNREEQLSICQFRYDRKNPHQGADPERE</sequence>
<accession>A0A1D7QRS5</accession>
<dbReference type="PATRIC" id="fig|632773.3.peg.346"/>
<dbReference type="Proteomes" id="UP000094463">
    <property type="component" value="Chromosome"/>
</dbReference>
<dbReference type="AlphaFoldDB" id="A0A1D7QRS5"/>
<gene>
    <name evidence="1" type="ORF">BBEV_0323</name>
</gene>